<evidence type="ECO:0000256" key="1">
    <source>
        <dbReference type="SAM" id="Phobius"/>
    </source>
</evidence>
<reference evidence="2" key="1">
    <citation type="submission" date="2021-01" db="EMBL/GenBank/DDBJ databases">
        <authorList>
            <person name="Li R."/>
            <person name="Bekaert M."/>
        </authorList>
    </citation>
    <scope>NUCLEOTIDE SEQUENCE</scope>
    <source>
        <strain evidence="2">Farmed</strain>
    </source>
</reference>
<organism evidence="2 3">
    <name type="scientific">Acanthosepion pharaonis</name>
    <name type="common">Pharaoh cuttlefish</name>
    <name type="synonym">Sepia pharaonis</name>
    <dbReference type="NCBI Taxonomy" id="158019"/>
    <lineage>
        <taxon>Eukaryota</taxon>
        <taxon>Metazoa</taxon>
        <taxon>Spiralia</taxon>
        <taxon>Lophotrochozoa</taxon>
        <taxon>Mollusca</taxon>
        <taxon>Cephalopoda</taxon>
        <taxon>Coleoidea</taxon>
        <taxon>Decapodiformes</taxon>
        <taxon>Sepiida</taxon>
        <taxon>Sepiina</taxon>
        <taxon>Sepiidae</taxon>
        <taxon>Acanthosepion</taxon>
    </lineage>
</organism>
<feature type="transmembrane region" description="Helical" evidence="1">
    <location>
        <begin position="60"/>
        <end position="81"/>
    </location>
</feature>
<keyword evidence="3" id="KW-1185">Reference proteome</keyword>
<feature type="transmembrane region" description="Helical" evidence="1">
    <location>
        <begin position="147"/>
        <end position="168"/>
    </location>
</feature>
<keyword evidence="1" id="KW-1133">Transmembrane helix</keyword>
<dbReference type="AlphaFoldDB" id="A0A812CYM0"/>
<feature type="transmembrane region" description="Helical" evidence="1">
    <location>
        <begin position="342"/>
        <end position="361"/>
    </location>
</feature>
<evidence type="ECO:0000313" key="2">
    <source>
        <dbReference type="EMBL" id="CAE1283128.1"/>
    </source>
</evidence>
<feature type="transmembrane region" description="Helical" evidence="1">
    <location>
        <begin position="122"/>
        <end position="142"/>
    </location>
</feature>
<feature type="transmembrane region" description="Helical" evidence="1">
    <location>
        <begin position="373"/>
        <end position="391"/>
    </location>
</feature>
<sequence length="392" mass="45125">MDSLNIFFNLPILIPPHTKTVIFFLQDHLSHYYHSFSLLLLYHSLYSLLPYYLYSKRKSLLISFCPLSLSLSISLSLSLSLSLSYQRDFFFDGVRVAGWVDYDSLHRYSISFLFISSSPTPFFFLSFLSALLLSLFSLSLFLPLSSLYFLSFFPLSFFLSLSSLPSLFSHYFFPLPSLFSHFSSSFLSYLPLFFFFFSSSSSPFPLSPYIYSPSYLPLLSHSLFSFSISFFSSAPFLFVHSLSLFLLLVVTPPPPCRVKLGLLKLLSRTLFLSTDAIYTRPISHYLLHLLSLLHFTTHLISLSFSFYYHLFSFLLILACLYLSLSLSLSLTLSLSHTSVHNLPLLSCNPFFLTLFTTPLFLPFLSSSLSIPHTYFYNLIFHIFPIHILPFFL</sequence>
<evidence type="ECO:0000313" key="3">
    <source>
        <dbReference type="Proteomes" id="UP000597762"/>
    </source>
</evidence>
<proteinExistence type="predicted"/>
<name>A0A812CYM0_ACAPH</name>
<accession>A0A812CYM0</accession>
<keyword evidence="1" id="KW-0812">Transmembrane</keyword>
<feature type="transmembrane region" description="Helical" evidence="1">
    <location>
        <begin position="32"/>
        <end position="53"/>
    </location>
</feature>
<feature type="transmembrane region" description="Helical" evidence="1">
    <location>
        <begin position="223"/>
        <end position="248"/>
    </location>
</feature>
<feature type="transmembrane region" description="Helical" evidence="1">
    <location>
        <begin position="285"/>
        <end position="304"/>
    </location>
</feature>
<dbReference type="EMBL" id="CAHIKZ030002224">
    <property type="protein sequence ID" value="CAE1283128.1"/>
    <property type="molecule type" value="Genomic_DNA"/>
</dbReference>
<protein>
    <submittedName>
        <fullName evidence="2">Uncharacterized protein</fullName>
    </submittedName>
</protein>
<dbReference type="Proteomes" id="UP000597762">
    <property type="component" value="Unassembled WGS sequence"/>
</dbReference>
<keyword evidence="1" id="KW-0472">Membrane</keyword>
<comment type="caution">
    <text evidence="2">The sequence shown here is derived from an EMBL/GenBank/DDBJ whole genome shotgun (WGS) entry which is preliminary data.</text>
</comment>
<gene>
    <name evidence="2" type="ORF">SPHA_43899</name>
</gene>
<feature type="transmembrane region" description="Helical" evidence="1">
    <location>
        <begin position="310"/>
        <end position="330"/>
    </location>
</feature>